<evidence type="ECO:0000256" key="5">
    <source>
        <dbReference type="ARBA" id="ARBA00022989"/>
    </source>
</evidence>
<sequence length="140" mass="15594">MDTVKNLNKWANAHTSYPLDILRIALGVFLIVKGISFITNRQYLHEIMSQAGNLGGEMLIIHYIAAAHMMGGLMIAFGLLTRWSIVAQLPILIGAVAVNFMGSFNTQNFILASLTLIVCVFFLFYGSGKHSADYYFKMQQ</sequence>
<protein>
    <submittedName>
        <fullName evidence="8">DoxX family protein</fullName>
    </submittedName>
</protein>
<evidence type="ECO:0000313" key="9">
    <source>
        <dbReference type="Proteomes" id="UP000030121"/>
    </source>
</evidence>
<reference evidence="8 9" key="1">
    <citation type="submission" date="2013-09" db="EMBL/GenBank/DDBJ databases">
        <authorList>
            <person name="Zeng Z."/>
            <person name="Chen C."/>
        </authorList>
    </citation>
    <scope>NUCLEOTIDE SEQUENCE [LARGE SCALE GENOMIC DNA]</scope>
    <source>
        <strain evidence="8 9">GH29-5</strain>
    </source>
</reference>
<dbReference type="eggNOG" id="COG2259">
    <property type="taxonomic scope" value="Bacteria"/>
</dbReference>
<evidence type="ECO:0000313" key="8">
    <source>
        <dbReference type="EMBL" id="KGO89913.1"/>
    </source>
</evidence>
<evidence type="ECO:0000256" key="2">
    <source>
        <dbReference type="ARBA" id="ARBA00006679"/>
    </source>
</evidence>
<keyword evidence="5 7" id="KW-1133">Transmembrane helix</keyword>
<dbReference type="Pfam" id="PF07681">
    <property type="entry name" value="DoxX"/>
    <property type="match status" value="1"/>
</dbReference>
<feature type="transmembrane region" description="Helical" evidence="7">
    <location>
        <begin position="60"/>
        <end position="79"/>
    </location>
</feature>
<dbReference type="Proteomes" id="UP000030121">
    <property type="component" value="Unassembled WGS sequence"/>
</dbReference>
<dbReference type="AlphaFoldDB" id="A0A0A2MEM9"/>
<organism evidence="8 9">
    <name type="scientific">Flavobacterium suncheonense GH29-5 = DSM 17707</name>
    <dbReference type="NCBI Taxonomy" id="1121899"/>
    <lineage>
        <taxon>Bacteria</taxon>
        <taxon>Pseudomonadati</taxon>
        <taxon>Bacteroidota</taxon>
        <taxon>Flavobacteriia</taxon>
        <taxon>Flavobacteriales</taxon>
        <taxon>Flavobacteriaceae</taxon>
        <taxon>Flavobacterium</taxon>
    </lineage>
</organism>
<keyword evidence="3" id="KW-1003">Cell membrane</keyword>
<dbReference type="STRING" id="1121899.GCA_000430025_01439"/>
<dbReference type="GO" id="GO:0005886">
    <property type="term" value="C:plasma membrane"/>
    <property type="evidence" value="ECO:0007669"/>
    <property type="project" value="UniProtKB-SubCell"/>
</dbReference>
<dbReference type="PANTHER" id="PTHR33452">
    <property type="entry name" value="OXIDOREDUCTASE CATD-RELATED"/>
    <property type="match status" value="1"/>
</dbReference>
<gene>
    <name evidence="8" type="ORF">Q764_04695</name>
</gene>
<evidence type="ECO:0000256" key="4">
    <source>
        <dbReference type="ARBA" id="ARBA00022692"/>
    </source>
</evidence>
<dbReference type="RefSeq" id="WP_026981660.1">
    <property type="nucleotide sequence ID" value="NZ_JRLW01000004.1"/>
</dbReference>
<dbReference type="InterPro" id="IPR032808">
    <property type="entry name" value="DoxX"/>
</dbReference>
<comment type="caution">
    <text evidence="8">The sequence shown here is derived from an EMBL/GenBank/DDBJ whole genome shotgun (WGS) entry which is preliminary data.</text>
</comment>
<feature type="transmembrane region" description="Helical" evidence="7">
    <location>
        <begin position="85"/>
        <end position="102"/>
    </location>
</feature>
<dbReference type="InterPro" id="IPR051907">
    <property type="entry name" value="DoxX-like_oxidoreductase"/>
</dbReference>
<evidence type="ECO:0000256" key="1">
    <source>
        <dbReference type="ARBA" id="ARBA00004651"/>
    </source>
</evidence>
<evidence type="ECO:0000256" key="7">
    <source>
        <dbReference type="SAM" id="Phobius"/>
    </source>
</evidence>
<keyword evidence="9" id="KW-1185">Reference proteome</keyword>
<dbReference type="EMBL" id="JRLW01000004">
    <property type="protein sequence ID" value="KGO89913.1"/>
    <property type="molecule type" value="Genomic_DNA"/>
</dbReference>
<keyword evidence="6 7" id="KW-0472">Membrane</keyword>
<evidence type="ECO:0000256" key="3">
    <source>
        <dbReference type="ARBA" id="ARBA00022475"/>
    </source>
</evidence>
<feature type="transmembrane region" description="Helical" evidence="7">
    <location>
        <begin position="20"/>
        <end position="39"/>
    </location>
</feature>
<name>A0A0A2MEM9_9FLAO</name>
<proteinExistence type="inferred from homology"/>
<comment type="similarity">
    <text evidence="2">Belongs to the DoxX family.</text>
</comment>
<keyword evidence="4 7" id="KW-0812">Transmembrane</keyword>
<evidence type="ECO:0000256" key="6">
    <source>
        <dbReference type="ARBA" id="ARBA00023136"/>
    </source>
</evidence>
<comment type="subcellular location">
    <subcellularLocation>
        <location evidence="1">Cell membrane</location>
        <topology evidence="1">Multi-pass membrane protein</topology>
    </subcellularLocation>
</comment>
<dbReference type="PANTHER" id="PTHR33452:SF1">
    <property type="entry name" value="INNER MEMBRANE PROTEIN YPHA-RELATED"/>
    <property type="match status" value="1"/>
</dbReference>
<dbReference type="OrthoDB" id="680764at2"/>
<feature type="transmembrane region" description="Helical" evidence="7">
    <location>
        <begin position="109"/>
        <end position="128"/>
    </location>
</feature>
<accession>A0A0A2MEM9</accession>